<dbReference type="NCBIfam" id="TIGR00512">
    <property type="entry name" value="salvage_mtnA"/>
    <property type="match status" value="1"/>
</dbReference>
<feature type="binding site" evidence="2">
    <location>
        <position position="202"/>
    </location>
    <ligand>
        <name>substrate</name>
    </ligand>
</feature>
<name>A0ABT7IKP1_9BURK</name>
<dbReference type="InterPro" id="IPR042529">
    <property type="entry name" value="IF_2B-like_C"/>
</dbReference>
<comment type="pathway">
    <text evidence="2">Amino-acid biosynthesis; L-methionine biosynthesis via salvage pathway; L-methionine from S-methyl-5-thio-alpha-D-ribose 1-phosphate: step 1/6.</text>
</comment>
<proteinExistence type="inferred from homology"/>
<dbReference type="InterPro" id="IPR005251">
    <property type="entry name" value="IF-M1Pi"/>
</dbReference>
<keyword evidence="4" id="KW-1185">Reference proteome</keyword>
<dbReference type="InterPro" id="IPR037171">
    <property type="entry name" value="NagB/RpiA_transferase-like"/>
</dbReference>
<dbReference type="Proteomes" id="UP001165481">
    <property type="component" value="Unassembled WGS sequence"/>
</dbReference>
<dbReference type="RefSeq" id="WP_281069859.1">
    <property type="nucleotide sequence ID" value="NZ_JAKZJU020000001.1"/>
</dbReference>
<dbReference type="InterPro" id="IPR000649">
    <property type="entry name" value="IF-2B-related"/>
</dbReference>
<organism evidence="3 4">
    <name type="scientific">Mesosutterella faecium</name>
    <dbReference type="NCBI Taxonomy" id="2925194"/>
    <lineage>
        <taxon>Bacteria</taxon>
        <taxon>Pseudomonadati</taxon>
        <taxon>Pseudomonadota</taxon>
        <taxon>Betaproteobacteria</taxon>
        <taxon>Burkholderiales</taxon>
        <taxon>Sutterellaceae</taxon>
        <taxon>Mesosutterella</taxon>
    </lineage>
</organism>
<evidence type="ECO:0000313" key="3">
    <source>
        <dbReference type="EMBL" id="MDL2058934.1"/>
    </source>
</evidence>
<protein>
    <recommendedName>
        <fullName evidence="2">Methylthioribose-1-phosphate isomerase</fullName>
        <shortName evidence="2">M1Pi</shortName>
        <shortName evidence="2">MTR-1-P isomerase</shortName>
        <ecNumber evidence="2">5.3.1.23</ecNumber>
    </recommendedName>
    <alternativeName>
        <fullName evidence="2">S-methyl-5-thioribose-1-phosphate isomerase</fullName>
    </alternativeName>
</protein>
<dbReference type="Pfam" id="PF01008">
    <property type="entry name" value="IF-2B"/>
    <property type="match status" value="1"/>
</dbReference>
<keyword evidence="2" id="KW-0486">Methionine biosynthesis</keyword>
<feature type="site" description="Transition state stabilizer" evidence="2">
    <location>
        <position position="163"/>
    </location>
</feature>
<dbReference type="PANTHER" id="PTHR43475">
    <property type="entry name" value="METHYLTHIORIBOSE-1-PHOSPHATE ISOMERASE"/>
    <property type="match status" value="1"/>
</dbReference>
<dbReference type="HAMAP" id="MF_01678">
    <property type="entry name" value="Salvage_MtnA"/>
    <property type="match status" value="1"/>
</dbReference>
<comment type="function">
    <text evidence="2">Catalyzes the interconversion of methylthioribose-1-phosphate (MTR-1-P) into methylthioribulose-1-phosphate (MTRu-1-P).</text>
</comment>
<reference evidence="3" key="1">
    <citation type="submission" date="2023-03" db="EMBL/GenBank/DDBJ databases">
        <title>Mesosutterella sp. nov. isolated from porcine feces.</title>
        <authorList>
            <person name="Yu S."/>
        </authorList>
    </citation>
    <scope>NUCLEOTIDE SEQUENCE</scope>
    <source>
        <strain evidence="3">AGMB02718</strain>
    </source>
</reference>
<dbReference type="NCBIfam" id="TIGR00524">
    <property type="entry name" value="eIF-2B_rel"/>
    <property type="match status" value="1"/>
</dbReference>
<comment type="similarity">
    <text evidence="2">Belongs to the EIF-2B alpha/beta/delta subunits family. MtnA subfamily.</text>
</comment>
<evidence type="ECO:0000313" key="4">
    <source>
        <dbReference type="Proteomes" id="UP001165481"/>
    </source>
</evidence>
<dbReference type="PANTHER" id="PTHR43475:SF1">
    <property type="entry name" value="METHYLTHIORIBOSE-1-PHOSPHATE ISOMERASE"/>
    <property type="match status" value="1"/>
</dbReference>
<dbReference type="NCBIfam" id="NF004326">
    <property type="entry name" value="PRK05720.1"/>
    <property type="match status" value="1"/>
</dbReference>
<dbReference type="EC" id="5.3.1.23" evidence="2"/>
<feature type="binding site" evidence="2">
    <location>
        <position position="90"/>
    </location>
    <ligand>
        <name>substrate</name>
    </ligand>
</feature>
<feature type="binding site" evidence="2">
    <location>
        <begin position="53"/>
        <end position="55"/>
    </location>
    <ligand>
        <name>substrate</name>
    </ligand>
</feature>
<keyword evidence="2" id="KW-0028">Amino-acid biosynthesis</keyword>
<accession>A0ABT7IKP1</accession>
<feature type="binding site" evidence="2">
    <location>
        <begin position="252"/>
        <end position="253"/>
    </location>
    <ligand>
        <name>substrate</name>
    </ligand>
</feature>
<comment type="catalytic activity">
    <reaction evidence="2">
        <text>5-(methylsulfanyl)-alpha-D-ribose 1-phosphate = 5-(methylsulfanyl)-D-ribulose 1-phosphate</text>
        <dbReference type="Rhea" id="RHEA:19989"/>
        <dbReference type="ChEBI" id="CHEBI:58533"/>
        <dbReference type="ChEBI" id="CHEBI:58548"/>
        <dbReference type="EC" id="5.3.1.23"/>
    </reaction>
</comment>
<dbReference type="SUPFAM" id="SSF100950">
    <property type="entry name" value="NagB/RpiA/CoA transferase-like"/>
    <property type="match status" value="1"/>
</dbReference>
<evidence type="ECO:0000256" key="2">
    <source>
        <dbReference type="HAMAP-Rule" id="MF_01678"/>
    </source>
</evidence>
<dbReference type="InterPro" id="IPR027363">
    <property type="entry name" value="M1Pi_N"/>
</dbReference>
<gene>
    <name evidence="2 3" type="primary">mtnA</name>
    <name evidence="3" type="ORF">MUN46_003090</name>
</gene>
<sequence>MLVEGKPMRTIWTEDEGDSVLYIDQTLLPYELRIRTARSWERLVQAIERMEVRGAPLIGVAGAWAAALAVADDPGGNELRRRLEVIASARPTAVNLQWAVKRMSARLSGLEGRERIRCARSEAARMAEEDVAANRSIGRYAARLLRALSEARPGRPLQILTHCNAGWLATVDYGTALSGVYQCSADGIPVHVWADETRPRLQGLLTEWELRMAGLPVTLVADNAGGYLMQRGLVDVVIVGADRIAANGDAANKIGTYLKALAARESGVPFYVAAPFSTIDFSLSRGSGIPIEKRSGGELREIRGVRPDGSVSTLRIAPQQTDAFNPGFDVTPAELITGIITEKGVLRPSELLEWRPQ</sequence>
<dbReference type="InterPro" id="IPR011559">
    <property type="entry name" value="Initiation_fac_2B_a/b/d"/>
</dbReference>
<dbReference type="GO" id="GO:0046523">
    <property type="term" value="F:S-methyl-5-thioribose-1-phosphate isomerase activity"/>
    <property type="evidence" value="ECO:0007669"/>
    <property type="project" value="UniProtKB-EC"/>
</dbReference>
<dbReference type="Gene3D" id="1.20.120.420">
    <property type="entry name" value="translation initiation factor eif-2b, domain 1"/>
    <property type="match status" value="1"/>
</dbReference>
<feature type="active site" description="Proton donor" evidence="2">
    <location>
        <position position="242"/>
    </location>
</feature>
<keyword evidence="1 2" id="KW-0413">Isomerase</keyword>
<dbReference type="EMBL" id="JAKZJU020000001">
    <property type="protein sequence ID" value="MDL2058934.1"/>
    <property type="molecule type" value="Genomic_DNA"/>
</dbReference>
<comment type="caution">
    <text evidence="3">The sequence shown here is derived from an EMBL/GenBank/DDBJ whole genome shotgun (WGS) entry which is preliminary data.</text>
</comment>
<dbReference type="Gene3D" id="3.40.50.10470">
    <property type="entry name" value="Translation initiation factor eif-2b, domain 2"/>
    <property type="match status" value="1"/>
</dbReference>
<evidence type="ECO:0000256" key="1">
    <source>
        <dbReference type="ARBA" id="ARBA00023235"/>
    </source>
</evidence>